<dbReference type="EMBL" id="JAODUP010000208">
    <property type="protein sequence ID" value="KAK2156645.1"/>
    <property type="molecule type" value="Genomic_DNA"/>
</dbReference>
<comment type="caution">
    <text evidence="1">The sequence shown here is derived from an EMBL/GenBank/DDBJ whole genome shotgun (WGS) entry which is preliminary data.</text>
</comment>
<accession>A0AAD9JR61</accession>
<dbReference type="Proteomes" id="UP001208570">
    <property type="component" value="Unassembled WGS sequence"/>
</dbReference>
<evidence type="ECO:0000313" key="2">
    <source>
        <dbReference type="Proteomes" id="UP001208570"/>
    </source>
</evidence>
<gene>
    <name evidence="1" type="ORF">LSH36_208g03000</name>
</gene>
<name>A0AAD9JR61_9ANNE</name>
<sequence>MLIHEALFLLQASARCVKVYIAKIRTYHMFRKAYHPRWSGTRQSKWADLIPVRLICD</sequence>
<reference evidence="1" key="1">
    <citation type="journal article" date="2023" name="Mol. Biol. Evol.">
        <title>Third-Generation Sequencing Reveals the Adaptive Role of the Epigenome in Three Deep-Sea Polychaetes.</title>
        <authorList>
            <person name="Perez M."/>
            <person name="Aroh O."/>
            <person name="Sun Y."/>
            <person name="Lan Y."/>
            <person name="Juniper S.K."/>
            <person name="Young C.R."/>
            <person name="Angers B."/>
            <person name="Qian P.Y."/>
        </authorList>
    </citation>
    <scope>NUCLEOTIDE SEQUENCE</scope>
    <source>
        <strain evidence="1">P08H-3</strain>
    </source>
</reference>
<proteinExistence type="predicted"/>
<protein>
    <submittedName>
        <fullName evidence="1">Uncharacterized protein</fullName>
    </submittedName>
</protein>
<evidence type="ECO:0000313" key="1">
    <source>
        <dbReference type="EMBL" id="KAK2156645.1"/>
    </source>
</evidence>
<dbReference type="AlphaFoldDB" id="A0AAD9JR61"/>
<organism evidence="1 2">
    <name type="scientific">Paralvinella palmiformis</name>
    <dbReference type="NCBI Taxonomy" id="53620"/>
    <lineage>
        <taxon>Eukaryota</taxon>
        <taxon>Metazoa</taxon>
        <taxon>Spiralia</taxon>
        <taxon>Lophotrochozoa</taxon>
        <taxon>Annelida</taxon>
        <taxon>Polychaeta</taxon>
        <taxon>Sedentaria</taxon>
        <taxon>Canalipalpata</taxon>
        <taxon>Terebellida</taxon>
        <taxon>Terebelliformia</taxon>
        <taxon>Alvinellidae</taxon>
        <taxon>Paralvinella</taxon>
    </lineage>
</organism>
<keyword evidence="2" id="KW-1185">Reference proteome</keyword>